<feature type="compositionally biased region" description="Pro residues" evidence="2">
    <location>
        <begin position="1060"/>
        <end position="1076"/>
    </location>
</feature>
<feature type="compositionally biased region" description="Low complexity" evidence="2">
    <location>
        <begin position="776"/>
        <end position="788"/>
    </location>
</feature>
<dbReference type="InterPro" id="IPR013253">
    <property type="entry name" value="Spc7_domain"/>
</dbReference>
<feature type="compositionally biased region" description="Polar residues" evidence="2">
    <location>
        <begin position="941"/>
        <end position="954"/>
    </location>
</feature>
<feature type="compositionally biased region" description="Polar residues" evidence="2">
    <location>
        <begin position="638"/>
        <end position="671"/>
    </location>
</feature>
<dbReference type="GO" id="GO:0007094">
    <property type="term" value="P:mitotic spindle assembly checkpoint signaling"/>
    <property type="evidence" value="ECO:0007669"/>
    <property type="project" value="TreeGrafter"/>
</dbReference>
<dbReference type="GO" id="GO:1990758">
    <property type="term" value="P:mitotic sister chromatid biorientation"/>
    <property type="evidence" value="ECO:0007669"/>
    <property type="project" value="TreeGrafter"/>
</dbReference>
<feature type="region of interest" description="Disordered" evidence="2">
    <location>
        <begin position="1102"/>
        <end position="1126"/>
    </location>
</feature>
<feature type="coiled-coil region" evidence="1">
    <location>
        <begin position="1347"/>
        <end position="1388"/>
    </location>
</feature>
<dbReference type="EMBL" id="CAJMWW010000084">
    <property type="protein sequence ID" value="CAE6431546.1"/>
    <property type="molecule type" value="Genomic_DNA"/>
</dbReference>
<dbReference type="GO" id="GO:0000776">
    <property type="term" value="C:kinetochore"/>
    <property type="evidence" value="ECO:0007669"/>
    <property type="project" value="TreeGrafter"/>
</dbReference>
<dbReference type="GO" id="GO:0004540">
    <property type="term" value="F:RNA nuclease activity"/>
    <property type="evidence" value="ECO:0007669"/>
    <property type="project" value="UniProtKB-ARBA"/>
</dbReference>
<dbReference type="InterPro" id="IPR029060">
    <property type="entry name" value="PIN-like_dom_sf"/>
</dbReference>
<dbReference type="Pfam" id="PF18210">
    <property type="entry name" value="Knl1_RWD_C"/>
    <property type="match status" value="1"/>
</dbReference>
<name>A0A8H2XV95_9AGAM</name>
<sequence>MGYWSAPAIDTMDSDILRSAGDIVQGYSSVWDQHVMDIDYDVAQALFLVLDTNFLIKHLALLDTVAKKVLENGSRIPPLFFVLPGVVVDELDYQSKYGVRERATAATNWLQEQIQLRLRTGRGALRAQKEDETLRGGKSWRNLRGKGENDNIILDCCLYFAKLSGGQVRLVSQDRNLSLKASIAEIPTMSISKDMSMMDFLKEVLPGLRWDSPSAPSTPVDRSSSASRWAAVPSRSRSVPHVVVPQPSLDLSTHDMIHEHDIDMEDMSPMAYSPYAPPKPEPVYARLSDDPLENLVGNLRRDGVLSRAAGPTSCPYPESPRQALSRVSDSIPSHVLYFISERGEPGYRAGGIRMWSVGDIEEATSTLERLFHEIGKWDDHQDQDTVLARKTLVPRKSILKMHNEEEETMEMTTVVGGINSEMTMGRKSLARRVSFAAMAQVRMFEPTVNSNATASSPSHSSSPAVPQTSNDAPTPQKSPVATRRANSEEVGEASMELDDESMEGGDSFGSGADDEPQQEFDGGDGAGEDSMELTDTYQMGTPSRRRSSAPLGPLPPLDRSVERHKHRAVEDSHVEESTGDKDNGEYLVKTGKSIVPRRKSEAWAELQSLTGAAGSDMDEDSTGSTMNSDTGGGFIPASQESSGNAVSASQGTVFSSQGTAFSSQTTYSSQGAGDMGLDDALSRLRAARQSMGAGAADMSIDDDDDHSSSSGDFEGGYDDDDRTMDVTAVTGGLRFSGDDEDEDEAEGEKAPDSAPQATEPARKPTPTFKFSSQPETTSGSGSAAQATAPNLPTFAIDPPSSAAPQVSPPVAPFTFAIAPPPKPVEKPPTASKPTPVVPAFSFDLTSSPAAPTPTPAPAFSLEVAPSPSALTKSTPAGTTKPTSRTELSKLTPPSDAQPLPHSPITFEVSQSPIRAPPVTWSPRSAPSPFEFKLGTPRRASGANSALNTNATPNRAVTPVPVGTPKVIDTPARATSAPPTPKRPLEEAEGEPAAKRVALEATAKKTSDAPAKPPRRRSFAPPEHEPGPEPEPVQLPTPDSAEPPASVFVQPPLPVRELSPVEPPRPATPEPQQPPSPLRHASPRPGAAALEEIRFLSPLRSRVSMAGPNAPPKSPAQWRTGGAQNEAELDDMPTISASDFLRMTRISFMDGLTVKRRSTVGLGVLSRRRSGDKDVVPGVADYVTAMTIGVPQLETYNYAAKELKEYISNGKKAIKILEEDLDANNPYLFKEYLASGEEDRRAIEETLGGHKEAMRMRSKMSWYKWRHNFVSDMQVIADGQTELLQQDLDSLRAVGTRLTEPIPSLREQHAKLKAQLAAERAAVEAAKDCDPEIMSELKVGISEQSAQIESYKADIQSSTAKLEKLKVKLEEAETDKRALQDQIRVHQEKLDALHPTVEIVNLREEFDKLQRLHLWHAVKLEDKFIELRYDDHYRVQMECVAFKPIPSGCRILVIPPKGKQADEFPVLSELVLDLAQAMIRQATSLNLKKVVRMLGRLWTSVSHLRCNLRLLAMKYPVTIIRADCGFGFKATARVRFPGAKGLAKVMFIAEEQHIRDWGRQLNTLGVDAEVVFGKLDRNLLVEVIRERLSDAVIEESYGLLLDACADAVACTEE</sequence>
<gene>
    <name evidence="5" type="ORF">RDB_LOCUS66496</name>
</gene>
<dbReference type="Proteomes" id="UP000663841">
    <property type="component" value="Unassembled WGS sequence"/>
</dbReference>
<dbReference type="SMART" id="SM00670">
    <property type="entry name" value="PINc"/>
    <property type="match status" value="1"/>
</dbReference>
<dbReference type="Pfam" id="PF13638">
    <property type="entry name" value="PIN_4"/>
    <property type="match status" value="1"/>
</dbReference>
<feature type="compositionally biased region" description="Low complexity" evidence="2">
    <location>
        <begin position="450"/>
        <end position="466"/>
    </location>
</feature>
<evidence type="ECO:0000256" key="1">
    <source>
        <dbReference type="SAM" id="Coils"/>
    </source>
</evidence>
<feature type="compositionally biased region" description="Basic and acidic residues" evidence="2">
    <location>
        <begin position="568"/>
        <end position="584"/>
    </location>
</feature>
<proteinExistence type="predicted"/>
<feature type="region of interest" description="Disordered" evidence="2">
    <location>
        <begin position="449"/>
        <end position="586"/>
    </location>
</feature>
<keyword evidence="1" id="KW-0175">Coiled coil</keyword>
<dbReference type="Gene3D" id="3.40.50.1010">
    <property type="entry name" value="5'-nuclease"/>
    <property type="match status" value="1"/>
</dbReference>
<evidence type="ECO:0000313" key="5">
    <source>
        <dbReference type="EMBL" id="CAE6431546.1"/>
    </source>
</evidence>
<evidence type="ECO:0000259" key="3">
    <source>
        <dbReference type="SMART" id="SM00670"/>
    </source>
</evidence>
<dbReference type="SUPFAM" id="SSF88723">
    <property type="entry name" value="PIN domain-like"/>
    <property type="match status" value="1"/>
</dbReference>
<feature type="compositionally biased region" description="Acidic residues" evidence="2">
    <location>
        <begin position="512"/>
        <end position="532"/>
    </location>
</feature>
<dbReference type="GO" id="GO:0034501">
    <property type="term" value="P:protein localization to kinetochore"/>
    <property type="evidence" value="ECO:0007669"/>
    <property type="project" value="TreeGrafter"/>
</dbReference>
<protein>
    <recommendedName>
        <fullName evidence="7">Spc7 kinetochore protein domain-containing protein</fullName>
    </recommendedName>
</protein>
<feature type="domain" description="Spc7 kinetochore protein" evidence="4">
    <location>
        <begin position="1122"/>
        <end position="1437"/>
    </location>
</feature>
<evidence type="ECO:0000313" key="6">
    <source>
        <dbReference type="Proteomes" id="UP000663841"/>
    </source>
</evidence>
<dbReference type="Pfam" id="PF08317">
    <property type="entry name" value="Spc7"/>
    <property type="match status" value="1"/>
</dbReference>
<feature type="domain" description="PIN" evidence="3">
    <location>
        <begin position="46"/>
        <end position="179"/>
    </location>
</feature>
<organism evidence="5 6">
    <name type="scientific">Rhizoctonia solani</name>
    <dbReference type="NCBI Taxonomy" id="456999"/>
    <lineage>
        <taxon>Eukaryota</taxon>
        <taxon>Fungi</taxon>
        <taxon>Dikarya</taxon>
        <taxon>Basidiomycota</taxon>
        <taxon>Agaricomycotina</taxon>
        <taxon>Agaricomycetes</taxon>
        <taxon>Cantharellales</taxon>
        <taxon>Ceratobasidiaceae</taxon>
        <taxon>Rhizoctonia</taxon>
    </lineage>
</organism>
<evidence type="ECO:0000256" key="2">
    <source>
        <dbReference type="SAM" id="MobiDB-lite"/>
    </source>
</evidence>
<feature type="compositionally biased region" description="Acidic residues" evidence="2">
    <location>
        <begin position="489"/>
        <end position="503"/>
    </location>
</feature>
<dbReference type="InterPro" id="IPR033338">
    <property type="entry name" value="Spc105/Spc7"/>
</dbReference>
<feature type="compositionally biased region" description="Basic and acidic residues" evidence="2">
    <location>
        <begin position="991"/>
        <end position="1006"/>
    </location>
</feature>
<dbReference type="PANTHER" id="PTHR28260:SF1">
    <property type="entry name" value="SPINDLE POLE BODY COMPONENT SPC105"/>
    <property type="match status" value="1"/>
</dbReference>
<evidence type="ECO:0000259" key="4">
    <source>
        <dbReference type="SMART" id="SM00787"/>
    </source>
</evidence>
<dbReference type="InterPro" id="IPR002716">
    <property type="entry name" value="PIN_dom"/>
</dbReference>
<dbReference type="InterPro" id="IPR040850">
    <property type="entry name" value="Knl1_RWD_C"/>
</dbReference>
<evidence type="ECO:0008006" key="7">
    <source>
        <dbReference type="Google" id="ProtNLM"/>
    </source>
</evidence>
<accession>A0A8H2XV95</accession>
<dbReference type="SMART" id="SM00787">
    <property type="entry name" value="Spc7"/>
    <property type="match status" value="1"/>
</dbReference>
<feature type="compositionally biased region" description="Polar residues" evidence="2">
    <location>
        <begin position="467"/>
        <end position="479"/>
    </location>
</feature>
<feature type="compositionally biased region" description="Polar residues" evidence="2">
    <location>
        <begin position="868"/>
        <end position="885"/>
    </location>
</feature>
<reference evidence="5" key="1">
    <citation type="submission" date="2021-01" db="EMBL/GenBank/DDBJ databases">
        <authorList>
            <person name="Kaushik A."/>
        </authorList>
    </citation>
    <scope>NUCLEOTIDE SEQUENCE</scope>
    <source>
        <strain evidence="5">AG3-T5</strain>
    </source>
</reference>
<dbReference type="PANTHER" id="PTHR28260">
    <property type="entry name" value="SPINDLE POLE BODY COMPONENT SPC105"/>
    <property type="match status" value="1"/>
</dbReference>
<comment type="caution">
    <text evidence="5">The sequence shown here is derived from an EMBL/GenBank/DDBJ whole genome shotgun (WGS) entry which is preliminary data.</text>
</comment>
<feature type="region of interest" description="Disordered" evidence="2">
    <location>
        <begin position="688"/>
        <end position="1085"/>
    </location>
</feature>
<feature type="region of interest" description="Disordered" evidence="2">
    <location>
        <begin position="610"/>
        <end position="676"/>
    </location>
</feature>
<dbReference type="CDD" id="cd18727">
    <property type="entry name" value="PIN_Swt1-like"/>
    <property type="match status" value="1"/>
</dbReference>